<protein>
    <submittedName>
        <fullName evidence="2">Uncharacterized protein</fullName>
    </submittedName>
</protein>
<sequence>MPIAVMQLAREHHRSVPVGRLNNDHQSSIHPDSMHVRSVDLIDRQKKQINSGALIEKNCGSENKQPHCSGRSRTSIERGASRPHTISAQNGTLKEVLAAKSPRPAYSC</sequence>
<comment type="caution">
    <text evidence="2">The sequence shown here is derived from an EMBL/GenBank/DDBJ whole genome shotgun (WGS) entry which is preliminary data.</text>
</comment>
<proteinExistence type="predicted"/>
<evidence type="ECO:0000313" key="3">
    <source>
        <dbReference type="Proteomes" id="UP000566324"/>
    </source>
</evidence>
<feature type="region of interest" description="Disordered" evidence="1">
    <location>
        <begin position="58"/>
        <end position="108"/>
    </location>
</feature>
<reference evidence="2 3" key="1">
    <citation type="submission" date="2020-08" db="EMBL/GenBank/DDBJ databases">
        <title>Genomic Encyclopedia of Type Strains, Phase IV (KMG-IV): sequencing the most valuable type-strain genomes for metagenomic binning, comparative biology and taxonomic classification.</title>
        <authorList>
            <person name="Goeker M."/>
        </authorList>
    </citation>
    <scope>NUCLEOTIDE SEQUENCE [LARGE SCALE GENOMIC DNA]</scope>
    <source>
        <strain evidence="2 3">DSM 17328</strain>
    </source>
</reference>
<accession>A0A7W7AYH4</accession>
<dbReference type="Proteomes" id="UP000566324">
    <property type="component" value="Unassembled WGS sequence"/>
</dbReference>
<keyword evidence="3" id="KW-1185">Reference proteome</keyword>
<name>A0A7W7AYH4_9SPHN</name>
<dbReference type="EMBL" id="JACHNZ010000002">
    <property type="protein sequence ID" value="MBB4630699.1"/>
    <property type="molecule type" value="Genomic_DNA"/>
</dbReference>
<evidence type="ECO:0000256" key="1">
    <source>
        <dbReference type="SAM" id="MobiDB-lite"/>
    </source>
</evidence>
<organism evidence="2 3">
    <name type="scientific">Sphingosinicella soli</name>
    <dbReference type="NCBI Taxonomy" id="333708"/>
    <lineage>
        <taxon>Bacteria</taxon>
        <taxon>Pseudomonadati</taxon>
        <taxon>Pseudomonadota</taxon>
        <taxon>Alphaproteobacteria</taxon>
        <taxon>Sphingomonadales</taxon>
        <taxon>Sphingosinicellaceae</taxon>
        <taxon>Sphingosinicella</taxon>
    </lineage>
</organism>
<evidence type="ECO:0000313" key="2">
    <source>
        <dbReference type="EMBL" id="MBB4630699.1"/>
    </source>
</evidence>
<dbReference type="AlphaFoldDB" id="A0A7W7AYH4"/>
<dbReference type="RefSeq" id="WP_184064062.1">
    <property type="nucleotide sequence ID" value="NZ_JACHNZ010000002.1"/>
</dbReference>
<gene>
    <name evidence="2" type="ORF">GGQ98_000302</name>
</gene>